<dbReference type="Pfam" id="PF01544">
    <property type="entry name" value="CorA"/>
    <property type="match status" value="1"/>
</dbReference>
<comment type="subcellular location">
    <subcellularLocation>
        <location evidence="1">Membrane</location>
        <topology evidence="1">Multi-pass membrane protein</topology>
    </subcellularLocation>
</comment>
<dbReference type="GO" id="GO:0046873">
    <property type="term" value="F:metal ion transmembrane transporter activity"/>
    <property type="evidence" value="ECO:0007669"/>
    <property type="project" value="InterPro"/>
</dbReference>
<keyword evidence="3 5" id="KW-1133">Transmembrane helix</keyword>
<dbReference type="EMBL" id="JAABOE010000015">
    <property type="protein sequence ID" value="KAF3187102.1"/>
    <property type="molecule type" value="Genomic_DNA"/>
</dbReference>
<dbReference type="GO" id="GO:0016020">
    <property type="term" value="C:membrane"/>
    <property type="evidence" value="ECO:0007669"/>
    <property type="project" value="UniProtKB-SubCell"/>
</dbReference>
<organism evidence="6 7">
    <name type="scientific">Orbilia oligospora</name>
    <name type="common">Nematode-trapping fungus</name>
    <name type="synonym">Arthrobotrys oligospora</name>
    <dbReference type="NCBI Taxonomy" id="2813651"/>
    <lineage>
        <taxon>Eukaryota</taxon>
        <taxon>Fungi</taxon>
        <taxon>Dikarya</taxon>
        <taxon>Ascomycota</taxon>
        <taxon>Pezizomycotina</taxon>
        <taxon>Orbiliomycetes</taxon>
        <taxon>Orbiliales</taxon>
        <taxon>Orbiliaceae</taxon>
        <taxon>Orbilia</taxon>
    </lineage>
</organism>
<dbReference type="Proteomes" id="UP000479691">
    <property type="component" value="Unassembled WGS sequence"/>
</dbReference>
<reference evidence="6 7" key="1">
    <citation type="submission" date="2019-06" db="EMBL/GenBank/DDBJ databases">
        <authorList>
            <person name="Palmer J.M."/>
        </authorList>
    </citation>
    <scope>NUCLEOTIDE SEQUENCE [LARGE SCALE GENOMIC DNA]</scope>
    <source>
        <strain evidence="6 7">TWF788</strain>
    </source>
</reference>
<dbReference type="Gene3D" id="1.20.58.340">
    <property type="entry name" value="Magnesium transport protein CorA, transmembrane region"/>
    <property type="match status" value="1"/>
</dbReference>
<proteinExistence type="predicted"/>
<feature type="transmembrane region" description="Helical" evidence="5">
    <location>
        <begin position="104"/>
        <end position="124"/>
    </location>
</feature>
<dbReference type="InterPro" id="IPR045863">
    <property type="entry name" value="CorA_TM1_TM2"/>
</dbReference>
<evidence type="ECO:0000313" key="6">
    <source>
        <dbReference type="EMBL" id="KAF3187102.1"/>
    </source>
</evidence>
<evidence type="ECO:0000256" key="5">
    <source>
        <dbReference type="SAM" id="Phobius"/>
    </source>
</evidence>
<evidence type="ECO:0000313" key="7">
    <source>
        <dbReference type="Proteomes" id="UP000479691"/>
    </source>
</evidence>
<accession>A0A7C8U839</accession>
<sequence length="337" mass="37757">MKTDGGTKDSIFFSFQFLGQYAGNDRPFEASRVSTSPKLSFFDPKTGARREWLVSRISLFAKRRSNNTYYSLLFLDPVDTVLSVALKTLLLGDENNLPLPKSDHIVGVISSVMYMMALIFSQFLQDAERNLKSVTRPNPEKAPLLQDLVETIRELHELLDLWREVHCRVLAVQKLARDIMNHPFIIAGGFQGLMATSLRKPRGMFEHHIDTIGDLIEKTKSHISLIFNITTLYDSRAALEESRSANKFASSSNNMTSLTFIYLPISIAAAIFGMNVDFITGDRTQPTILAFIGLAAVLIAISIAQSYQVQSFLLTLNLGNWALDRLVFCGLIGQVRE</sequence>
<evidence type="ECO:0000256" key="1">
    <source>
        <dbReference type="ARBA" id="ARBA00004141"/>
    </source>
</evidence>
<feature type="transmembrane region" description="Helical" evidence="5">
    <location>
        <begin position="257"/>
        <end position="276"/>
    </location>
</feature>
<dbReference type="AlphaFoldDB" id="A0A7C8U839"/>
<gene>
    <name evidence="6" type="ORF">TWF788_002680</name>
</gene>
<protein>
    <submittedName>
        <fullName evidence="6">Uncharacterized protein</fullName>
    </submittedName>
</protein>
<name>A0A7C8U839_ORBOL</name>
<keyword evidence="4 5" id="KW-0472">Membrane</keyword>
<evidence type="ECO:0000256" key="3">
    <source>
        <dbReference type="ARBA" id="ARBA00022989"/>
    </source>
</evidence>
<evidence type="ECO:0000256" key="4">
    <source>
        <dbReference type="ARBA" id="ARBA00023136"/>
    </source>
</evidence>
<dbReference type="SUPFAM" id="SSF144083">
    <property type="entry name" value="Magnesium transport protein CorA, transmembrane region"/>
    <property type="match status" value="1"/>
</dbReference>
<dbReference type="InterPro" id="IPR002523">
    <property type="entry name" value="MgTranspt_CorA/ZnTranspt_ZntB"/>
</dbReference>
<keyword evidence="2 5" id="KW-0812">Transmembrane</keyword>
<feature type="transmembrane region" description="Helical" evidence="5">
    <location>
        <begin position="288"/>
        <end position="307"/>
    </location>
</feature>
<evidence type="ECO:0000256" key="2">
    <source>
        <dbReference type="ARBA" id="ARBA00022692"/>
    </source>
</evidence>
<feature type="transmembrane region" description="Helical" evidence="5">
    <location>
        <begin position="69"/>
        <end position="92"/>
    </location>
</feature>
<comment type="caution">
    <text evidence="6">The sequence shown here is derived from an EMBL/GenBank/DDBJ whole genome shotgun (WGS) entry which is preliminary data.</text>
</comment>